<dbReference type="PANTHER" id="PTHR19890">
    <property type="entry name" value="FIBROBLAST GROWTH FACTOR RECEPTOR"/>
    <property type="match status" value="1"/>
</dbReference>
<dbReference type="AlphaFoldDB" id="A0A0B6VN59"/>
<feature type="domain" description="Ig-like" evidence="3">
    <location>
        <begin position="140"/>
        <end position="227"/>
    </location>
</feature>
<feature type="region of interest" description="Disordered" evidence="1">
    <location>
        <begin position="470"/>
        <end position="553"/>
    </location>
</feature>
<dbReference type="EMBL" id="AB839226">
    <property type="protein sequence ID" value="BAQ21471.1"/>
    <property type="molecule type" value="mRNA"/>
</dbReference>
<feature type="transmembrane region" description="Helical" evidence="2">
    <location>
        <begin position="387"/>
        <end position="410"/>
    </location>
</feature>
<dbReference type="InterPro" id="IPR036179">
    <property type="entry name" value="Ig-like_dom_sf"/>
</dbReference>
<sequence length="701" mass="78012">MIHPIFLFIFSTVKIIEMSNDLVPKLNPYQSNITREIGSNLKIECPISSASSDGGTSSLMISWSVRDIDENLVAADSRYSFTNGGRTAQVTKVTPADSGVYKCRGVTGFGSQEAIFYVNILEHNSCTAYDSNQRKRKQRPCFIDRDMMSSTNKIKTIHKKVNSSIEFRCDAEGNPKPNYKWFNGKSSADWIMADVRKPYFKIDVLRKEHTGHYTCKVSNDIGEISFTFALVVKDSPSPLPKIVDELQSKSVPFGSSVELVGLITCKCTNPFIQWLQRVQPNEGSSNPNKNRRTYISLPHAAASETGEIFVVLDPDLSEGIEIETIKHSNDYIETKLKFNSVRQSHDGKYVLLTMNKLDKEPLQEMSYKIVYLNVTSKPNTSEKPPKIIFYISIPLGVLILCVLVVLYCFIRRRNVSSRHSIIGGQSMKSKRSLSSNNHSMSIAGMDSNAKTCLKHNSYGNPAIMTMTSSMNSTHQYNPSARMNSNNAGTPPYMLQSHLTSGHAPAPAPSSNSSVSHNNSSGHKINNANNSSNESTALCHQPLTPPSNSPYSYSNEQQYNIYHQYNHNPVNVDYQHNTSVPSNNPSVVGNDIRDVASSNGSDFSCHMNNHMNPSVNNNSMIRHVNQTPYSIDCQCPNQYFIPDLTAQLNNHRFRPDINGQNFQLPPSLCFDNDSSYPSNQCSSPTAYFPGHNSSSSASLTYS</sequence>
<dbReference type="SMART" id="SM00409">
    <property type="entry name" value="IG"/>
    <property type="match status" value="3"/>
</dbReference>
<organism evidence="4">
    <name type="scientific">Dugesia japonica</name>
    <name type="common">Planarian</name>
    <dbReference type="NCBI Taxonomy" id="6161"/>
    <lineage>
        <taxon>Eukaryota</taxon>
        <taxon>Metazoa</taxon>
        <taxon>Spiralia</taxon>
        <taxon>Lophotrochozoa</taxon>
        <taxon>Platyhelminthes</taxon>
        <taxon>Rhabditophora</taxon>
        <taxon>Seriata</taxon>
        <taxon>Tricladida</taxon>
        <taxon>Continenticola</taxon>
        <taxon>Geoplanoidea</taxon>
        <taxon>Dugesiidae</taxon>
        <taxon>Dugesia</taxon>
    </lineage>
</organism>
<feature type="domain" description="Ig-like" evidence="3">
    <location>
        <begin position="24"/>
        <end position="104"/>
    </location>
</feature>
<dbReference type="InterPro" id="IPR052615">
    <property type="entry name" value="FGFRL"/>
</dbReference>
<reference evidence="4" key="1">
    <citation type="submission" date="2013-07" db="EMBL/GenBank/DDBJ databases">
        <title>Combinatorial code of the expression of the nou-darake family genes defines distinct anterior body regions in planarians.</title>
        <authorList>
            <person name="Umesono Y."/>
        </authorList>
    </citation>
    <scope>NUCLEOTIDE SEQUENCE</scope>
    <source>
        <tissue evidence="4">Head tissues</tissue>
    </source>
</reference>
<dbReference type="InterPro" id="IPR003599">
    <property type="entry name" value="Ig_sub"/>
</dbReference>
<accession>A0A0B6VN59</accession>
<dbReference type="Gene3D" id="2.60.40.10">
    <property type="entry name" value="Immunoglobulins"/>
    <property type="match status" value="2"/>
</dbReference>
<evidence type="ECO:0000256" key="2">
    <source>
        <dbReference type="SAM" id="Phobius"/>
    </source>
</evidence>
<dbReference type="Pfam" id="PF13927">
    <property type="entry name" value="Ig_3"/>
    <property type="match status" value="1"/>
</dbReference>
<proteinExistence type="evidence at transcript level"/>
<dbReference type="InterPro" id="IPR013783">
    <property type="entry name" value="Ig-like_fold"/>
</dbReference>
<keyword evidence="2" id="KW-1133">Transmembrane helix</keyword>
<dbReference type="InterPro" id="IPR007110">
    <property type="entry name" value="Ig-like_dom"/>
</dbReference>
<dbReference type="PANTHER" id="PTHR19890:SF10">
    <property type="entry name" value="FIBROBLAST GROWTH FACTOR RECEPTOR-LIKE 1"/>
    <property type="match status" value="1"/>
</dbReference>
<dbReference type="SUPFAM" id="SSF48726">
    <property type="entry name" value="Immunoglobulin"/>
    <property type="match status" value="2"/>
</dbReference>
<name>A0A0B6VN59_DUGJA</name>
<keyword evidence="2" id="KW-0812">Transmembrane</keyword>
<feature type="compositionally biased region" description="Low complexity" evidence="1">
    <location>
        <begin position="500"/>
        <end position="534"/>
    </location>
</feature>
<dbReference type="SMART" id="SM00408">
    <property type="entry name" value="IGc2"/>
    <property type="match status" value="2"/>
</dbReference>
<gene>
    <name evidence="4" type="primary">ndl-1</name>
</gene>
<dbReference type="PROSITE" id="PS50835">
    <property type="entry name" value="IG_LIKE"/>
    <property type="match status" value="2"/>
</dbReference>
<feature type="compositionally biased region" description="Polar residues" evidence="1">
    <location>
        <begin position="470"/>
        <end position="488"/>
    </location>
</feature>
<evidence type="ECO:0000256" key="1">
    <source>
        <dbReference type="SAM" id="MobiDB-lite"/>
    </source>
</evidence>
<keyword evidence="2" id="KW-0472">Membrane</keyword>
<protein>
    <recommendedName>
        <fullName evidence="3">Ig-like domain-containing protein</fullName>
    </recommendedName>
</protein>
<evidence type="ECO:0000313" key="4">
    <source>
        <dbReference type="EMBL" id="BAQ21471.1"/>
    </source>
</evidence>
<dbReference type="InterPro" id="IPR003598">
    <property type="entry name" value="Ig_sub2"/>
</dbReference>
<evidence type="ECO:0000259" key="3">
    <source>
        <dbReference type="PROSITE" id="PS50835"/>
    </source>
</evidence>